<dbReference type="PANTHER" id="PTHR33406:SF13">
    <property type="entry name" value="MEMBRANE PROTEIN YDFJ"/>
    <property type="match status" value="1"/>
</dbReference>
<gene>
    <name evidence="8" type="ORF">FJV41_29290</name>
</gene>
<organism evidence="8 9">
    <name type="scientific">Myxococcus llanfairpwllgwyngyllgogerychwyrndrobwllllantysiliogogogochensis</name>
    <dbReference type="NCBI Taxonomy" id="2590453"/>
    <lineage>
        <taxon>Bacteria</taxon>
        <taxon>Pseudomonadati</taxon>
        <taxon>Myxococcota</taxon>
        <taxon>Myxococcia</taxon>
        <taxon>Myxococcales</taxon>
        <taxon>Cystobacterineae</taxon>
        <taxon>Myxococcaceae</taxon>
        <taxon>Myxococcus</taxon>
    </lineage>
</organism>
<accession>A0A540WTP2</accession>
<feature type="transmembrane region" description="Helical" evidence="6">
    <location>
        <begin position="358"/>
        <end position="382"/>
    </location>
</feature>
<evidence type="ECO:0000256" key="5">
    <source>
        <dbReference type="ARBA" id="ARBA00023136"/>
    </source>
</evidence>
<sequence>MAGNLLCPAFIEEWTVARSLRERWFEGFIQTAVSRPWYVLLICALLAAGGMALASRLEFRGSFVELLPQGAREVQDLTRVSQKAGGDGYLVIVAKGDTPERLKAYASELKSRLEALPEVRYVEHSYDVEFFRRHGLLLLPAEKLVELRTELAARVRYERQQANPFYIDLGATPPPPTFEEIARKHSPNAPVHEYLANADGTEVYLMLKPMGTAGDLSFARRFVELAMGTGRTLASERFPAVKLEATGNFQNRIEEDAVMRGDLSRAGMLSALIAVGLILLATRRIAALAVVGVPVVVGLLVTFGVAQLAIGHLNVVTGFLVAILIGLGIEYGVHLCMRYWEERRTRSSRDALAMAVRGTFSGALTSAVTNAAAFFVLLLAQFHAFNQFGFLAGLGVLLAVIAAYALGPSLLAIAERLRPARKDDAPASAETATSATPAPAREWKRWPTPVIALLALLVVGFAAFSVSIAPRLGFETDMRKLKGDSPASRLDDHVTEQLGQPLNPAIFLVDDLAQVAKVEQVIAEVKQRNGADSVFLRTTSLNDLVPGDLERREKEIAGIRALLQGLPEAAHEDPRLKDFEQMVEAKPYGLDSLPVEVRRRFLATDGQGTFLLLFPSVSNYDTDDLKRWAAQIDQVVETATARGVEMSVLDSNRIAARIFALVRGDGLLILCSAAAVVFVVILLSLRSLKRALLVTGPLFLGMTCLAGGMYLFDVQLNFINAVVLPNLLAIAVDNSIHLYHRYEEEGPGSLGKVVRHTGLAAVVATLSNAAGYGALLVANHQGLRSIGQIALLGVVCTFLGTTVFFPALLALLERWKERQGSVAREGAVVRSLELDMAGQDTAPSGERKSA</sequence>
<feature type="transmembrane region" description="Helical" evidence="6">
    <location>
        <begin position="388"/>
        <end position="413"/>
    </location>
</feature>
<feature type="transmembrane region" description="Helical" evidence="6">
    <location>
        <begin position="666"/>
        <end position="685"/>
    </location>
</feature>
<protein>
    <submittedName>
        <fullName evidence="8">MMPL family transporter</fullName>
    </submittedName>
</protein>
<dbReference type="OrthoDB" id="49344at2"/>
<name>A0A540WTP2_9BACT</name>
<feature type="domain" description="SSD" evidence="7">
    <location>
        <begin position="297"/>
        <end position="413"/>
    </location>
</feature>
<keyword evidence="3 6" id="KW-0812">Transmembrane</keyword>
<dbReference type="InterPro" id="IPR004869">
    <property type="entry name" value="MMPL_dom"/>
</dbReference>
<proteinExistence type="predicted"/>
<reference evidence="8 9" key="1">
    <citation type="submission" date="2019-06" db="EMBL/GenBank/DDBJ databases">
        <authorList>
            <person name="Livingstone P."/>
            <person name="Whitworth D."/>
        </authorList>
    </citation>
    <scope>NUCLEOTIDE SEQUENCE [LARGE SCALE GENOMIC DNA]</scope>
    <source>
        <strain evidence="8 9">AM401</strain>
    </source>
</reference>
<dbReference type="InterPro" id="IPR050545">
    <property type="entry name" value="Mycobact_MmpL"/>
</dbReference>
<feature type="transmembrane region" description="Helical" evidence="6">
    <location>
        <begin position="692"/>
        <end position="712"/>
    </location>
</feature>
<evidence type="ECO:0000256" key="2">
    <source>
        <dbReference type="ARBA" id="ARBA00022475"/>
    </source>
</evidence>
<feature type="transmembrane region" description="Helical" evidence="6">
    <location>
        <begin position="757"/>
        <end position="777"/>
    </location>
</feature>
<dbReference type="Gene3D" id="1.20.1640.10">
    <property type="entry name" value="Multidrug efflux transporter AcrB transmembrane domain"/>
    <property type="match status" value="2"/>
</dbReference>
<keyword evidence="2" id="KW-1003">Cell membrane</keyword>
<evidence type="ECO:0000313" key="9">
    <source>
        <dbReference type="Proteomes" id="UP000315369"/>
    </source>
</evidence>
<dbReference type="EMBL" id="VIFM01000141">
    <property type="protein sequence ID" value="TQF12389.1"/>
    <property type="molecule type" value="Genomic_DNA"/>
</dbReference>
<feature type="transmembrane region" description="Helical" evidence="6">
    <location>
        <begin position="789"/>
        <end position="812"/>
    </location>
</feature>
<dbReference type="GO" id="GO:0005886">
    <property type="term" value="C:plasma membrane"/>
    <property type="evidence" value="ECO:0007669"/>
    <property type="project" value="UniProtKB-SubCell"/>
</dbReference>
<evidence type="ECO:0000256" key="6">
    <source>
        <dbReference type="SAM" id="Phobius"/>
    </source>
</evidence>
<feature type="transmembrane region" description="Helical" evidence="6">
    <location>
        <begin position="450"/>
        <end position="469"/>
    </location>
</feature>
<dbReference type="SUPFAM" id="SSF82866">
    <property type="entry name" value="Multidrug efflux transporter AcrB transmembrane domain"/>
    <property type="match status" value="2"/>
</dbReference>
<feature type="transmembrane region" description="Helical" evidence="6">
    <location>
        <begin position="285"/>
        <end position="310"/>
    </location>
</feature>
<keyword evidence="5 6" id="KW-0472">Membrane</keyword>
<dbReference type="Proteomes" id="UP000315369">
    <property type="component" value="Unassembled WGS sequence"/>
</dbReference>
<dbReference type="PROSITE" id="PS50156">
    <property type="entry name" value="SSD"/>
    <property type="match status" value="2"/>
</dbReference>
<feature type="transmembrane region" description="Helical" evidence="6">
    <location>
        <begin position="37"/>
        <end position="54"/>
    </location>
</feature>
<dbReference type="PANTHER" id="PTHR33406">
    <property type="entry name" value="MEMBRANE PROTEIN MJ1562-RELATED"/>
    <property type="match status" value="1"/>
</dbReference>
<evidence type="ECO:0000256" key="4">
    <source>
        <dbReference type="ARBA" id="ARBA00022989"/>
    </source>
</evidence>
<evidence type="ECO:0000256" key="1">
    <source>
        <dbReference type="ARBA" id="ARBA00004651"/>
    </source>
</evidence>
<evidence type="ECO:0000313" key="8">
    <source>
        <dbReference type="EMBL" id="TQF12389.1"/>
    </source>
</evidence>
<feature type="domain" description="SSD" evidence="7">
    <location>
        <begin position="727"/>
        <end position="811"/>
    </location>
</feature>
<feature type="transmembrane region" description="Helical" evidence="6">
    <location>
        <begin position="316"/>
        <end position="337"/>
    </location>
</feature>
<dbReference type="Pfam" id="PF03176">
    <property type="entry name" value="MMPL"/>
    <property type="match status" value="2"/>
</dbReference>
<comment type="caution">
    <text evidence="8">The sequence shown here is derived from an EMBL/GenBank/DDBJ whole genome shotgun (WGS) entry which is preliminary data.</text>
</comment>
<keyword evidence="4 6" id="KW-1133">Transmembrane helix</keyword>
<keyword evidence="9" id="KW-1185">Reference proteome</keyword>
<evidence type="ECO:0000256" key="3">
    <source>
        <dbReference type="ARBA" id="ARBA00022692"/>
    </source>
</evidence>
<comment type="subcellular location">
    <subcellularLocation>
        <location evidence="1">Cell membrane</location>
        <topology evidence="1">Multi-pass membrane protein</topology>
    </subcellularLocation>
</comment>
<evidence type="ECO:0000259" key="7">
    <source>
        <dbReference type="PROSITE" id="PS50156"/>
    </source>
</evidence>
<dbReference type="InterPro" id="IPR000731">
    <property type="entry name" value="SSD"/>
</dbReference>
<dbReference type="AlphaFoldDB" id="A0A540WTP2"/>